<proteinExistence type="predicted"/>
<evidence type="ECO:0008006" key="5">
    <source>
        <dbReference type="Google" id="ProtNLM"/>
    </source>
</evidence>
<feature type="compositionally biased region" description="Low complexity" evidence="1">
    <location>
        <begin position="544"/>
        <end position="559"/>
    </location>
</feature>
<evidence type="ECO:0000256" key="1">
    <source>
        <dbReference type="SAM" id="MobiDB-lite"/>
    </source>
</evidence>
<evidence type="ECO:0000256" key="2">
    <source>
        <dbReference type="SAM" id="SignalP"/>
    </source>
</evidence>
<dbReference type="PANTHER" id="PTHR40050:SF1">
    <property type="entry name" value="INNER SPORE COAT PROTEIN H"/>
    <property type="match status" value="1"/>
</dbReference>
<dbReference type="Proteomes" id="UP000646827">
    <property type="component" value="Unassembled WGS sequence"/>
</dbReference>
<name>A0A8H7SED1_9FUNG</name>
<evidence type="ECO:0000313" key="4">
    <source>
        <dbReference type="Proteomes" id="UP000646827"/>
    </source>
</evidence>
<gene>
    <name evidence="3" type="ORF">INT45_005118</name>
</gene>
<dbReference type="AlphaFoldDB" id="A0A8H7SED1"/>
<feature type="region of interest" description="Disordered" evidence="1">
    <location>
        <begin position="538"/>
        <end position="571"/>
    </location>
</feature>
<dbReference type="OrthoDB" id="2387105at2759"/>
<feature type="chain" id="PRO_5034722102" description="Coth protein-domain-containing protein" evidence="2">
    <location>
        <begin position="25"/>
        <end position="594"/>
    </location>
</feature>
<feature type="signal peptide" evidence="2">
    <location>
        <begin position="1"/>
        <end position="24"/>
    </location>
</feature>
<keyword evidence="2" id="KW-0732">Signal</keyword>
<dbReference type="EMBL" id="JAEPRB010000015">
    <property type="protein sequence ID" value="KAG2226632.1"/>
    <property type="molecule type" value="Genomic_DNA"/>
</dbReference>
<accession>A0A8H7SED1</accession>
<keyword evidence="4" id="KW-1185">Reference proteome</keyword>
<sequence length="594" mass="66197">MVQLQSFKSPLFLISISSLVVIQAATVEFRLIAPNATDNVQVSVNGQVTSLSAKDPDIPYFVGQAEADDNAKYKYVVGGTSEAFDRTLEPGRTNTRNDFFNRPITYADIPKLPWPIKNNPQWTRGGSESPMFDTNYIPSIFMTMNPQEKDTLVATVPGNLFSSKFTFVGPDEVLTYENCSFGIHGAGKKHNNDKQSWKWSLPEGQYIYNRNYIKLRHMEEDPTQMREKTYSDILQAMGVYGNEANIIRFFINGEFFGTFNMLDDITQYSYINSVFYNGKPPQQMGALYDGASGADFGYHPDGEGYSSWIPNAASPETQDAIGPLCETLNQTNPKDQGQIDKLGSMFEIDGFLRFMVMEYLTGHWDGYWFEQTNDGAYRDPTQNNKWYYLGQDYDATFGVNLGEPEGTEFVKISYTQYPQRYPGAYMINTLLQNDGIRTTFESYLKDTVAVLFNNVTLTNRILKYHEFLLPDLEWDRSITQKSPGIHFGWTFNQVSDNLWGAVSAAGGNATGGAEWGFLQWVVAKSQAVAQEFNIEITKEPVGPPASSTTSGSTPQSSDGVDPAGSPGSSATTITTSGMSGIMIVFATLTLSYLI</sequence>
<organism evidence="3 4">
    <name type="scientific">Circinella minor</name>
    <dbReference type="NCBI Taxonomy" id="1195481"/>
    <lineage>
        <taxon>Eukaryota</taxon>
        <taxon>Fungi</taxon>
        <taxon>Fungi incertae sedis</taxon>
        <taxon>Mucoromycota</taxon>
        <taxon>Mucoromycotina</taxon>
        <taxon>Mucoromycetes</taxon>
        <taxon>Mucorales</taxon>
        <taxon>Lichtheimiaceae</taxon>
        <taxon>Circinella</taxon>
    </lineage>
</organism>
<evidence type="ECO:0000313" key="3">
    <source>
        <dbReference type="EMBL" id="KAG2226632.1"/>
    </source>
</evidence>
<reference evidence="3 4" key="1">
    <citation type="submission" date="2020-12" db="EMBL/GenBank/DDBJ databases">
        <title>Metabolic potential, ecology and presence of endohyphal bacteria is reflected in genomic diversity of Mucoromycotina.</title>
        <authorList>
            <person name="Muszewska A."/>
            <person name="Okrasinska A."/>
            <person name="Steczkiewicz K."/>
            <person name="Drgas O."/>
            <person name="Orlowska M."/>
            <person name="Perlinska-Lenart U."/>
            <person name="Aleksandrzak-Piekarczyk T."/>
            <person name="Szatraj K."/>
            <person name="Zielenkiewicz U."/>
            <person name="Pilsyk S."/>
            <person name="Malc E."/>
            <person name="Mieczkowski P."/>
            <person name="Kruszewska J.S."/>
            <person name="Biernat P."/>
            <person name="Pawlowska J."/>
        </authorList>
    </citation>
    <scope>NUCLEOTIDE SEQUENCE [LARGE SCALE GENOMIC DNA]</scope>
    <source>
        <strain evidence="3 4">CBS 142.35</strain>
    </source>
</reference>
<dbReference type="PANTHER" id="PTHR40050">
    <property type="entry name" value="INNER SPORE COAT PROTEIN H"/>
    <property type="match status" value="1"/>
</dbReference>
<protein>
    <recommendedName>
        <fullName evidence="5">Coth protein-domain-containing protein</fullName>
    </recommendedName>
</protein>
<dbReference type="InterPro" id="IPR014867">
    <property type="entry name" value="Spore_coat_CotH_CotH2/3/7"/>
</dbReference>
<dbReference type="Pfam" id="PF08757">
    <property type="entry name" value="CotH"/>
    <property type="match status" value="1"/>
</dbReference>
<comment type="caution">
    <text evidence="3">The sequence shown here is derived from an EMBL/GenBank/DDBJ whole genome shotgun (WGS) entry which is preliminary data.</text>
</comment>